<dbReference type="AlphaFoldDB" id="A0A9N9K8U4"/>
<feature type="non-terminal residue" evidence="1">
    <location>
        <position position="1"/>
    </location>
</feature>
<evidence type="ECO:0000313" key="2">
    <source>
        <dbReference type="Proteomes" id="UP000789405"/>
    </source>
</evidence>
<dbReference type="PANTHER" id="PTHR47473:SF1">
    <property type="entry name" value="METHYLTRANSFERASE DOMAIN-CONTAINING PROTEIN"/>
    <property type="match status" value="1"/>
</dbReference>
<gene>
    <name evidence="1" type="ORF">DERYTH_LOCUS26479</name>
</gene>
<keyword evidence="2" id="KW-1185">Reference proteome</keyword>
<feature type="non-terminal residue" evidence="1">
    <location>
        <position position="108"/>
    </location>
</feature>
<reference evidence="1" key="1">
    <citation type="submission" date="2021-06" db="EMBL/GenBank/DDBJ databases">
        <authorList>
            <person name="Kallberg Y."/>
            <person name="Tangrot J."/>
            <person name="Rosling A."/>
        </authorList>
    </citation>
    <scope>NUCLEOTIDE SEQUENCE</scope>
    <source>
        <strain evidence="1">MA453B</strain>
    </source>
</reference>
<dbReference type="EMBL" id="CAJVPY010055559">
    <property type="protein sequence ID" value="CAG8817662.1"/>
    <property type="molecule type" value="Genomic_DNA"/>
</dbReference>
<comment type="caution">
    <text evidence="1">The sequence shown here is derived from an EMBL/GenBank/DDBJ whole genome shotgun (WGS) entry which is preliminary data.</text>
</comment>
<dbReference type="PANTHER" id="PTHR47473">
    <property type="entry name" value="BTA1P"/>
    <property type="match status" value="1"/>
</dbReference>
<sequence length="108" mass="12544">FAIILAFDPQYLKIFLVIFIFALLLTSEQFKAPLKFIYSCFLKPIGNKFDQRSRLDSFYEDQAEVYDATRGRLLRGRLTMLKVTAEQLRKQMTNTSRKPVWIDIGGGT</sequence>
<accession>A0A9N9K8U4</accession>
<name>A0A9N9K8U4_9GLOM</name>
<organism evidence="1 2">
    <name type="scientific">Dentiscutata erythropus</name>
    <dbReference type="NCBI Taxonomy" id="1348616"/>
    <lineage>
        <taxon>Eukaryota</taxon>
        <taxon>Fungi</taxon>
        <taxon>Fungi incertae sedis</taxon>
        <taxon>Mucoromycota</taxon>
        <taxon>Glomeromycotina</taxon>
        <taxon>Glomeromycetes</taxon>
        <taxon>Diversisporales</taxon>
        <taxon>Gigasporaceae</taxon>
        <taxon>Dentiscutata</taxon>
    </lineage>
</organism>
<evidence type="ECO:0000313" key="1">
    <source>
        <dbReference type="EMBL" id="CAG8817662.1"/>
    </source>
</evidence>
<proteinExistence type="predicted"/>
<dbReference type="OrthoDB" id="10253390at2759"/>
<protein>
    <submittedName>
        <fullName evidence="1">20636_t:CDS:1</fullName>
    </submittedName>
</protein>
<dbReference type="Proteomes" id="UP000789405">
    <property type="component" value="Unassembled WGS sequence"/>
</dbReference>